<evidence type="ECO:0008006" key="4">
    <source>
        <dbReference type="Google" id="ProtNLM"/>
    </source>
</evidence>
<name>A0A1F4UQF8_UNCKA</name>
<gene>
    <name evidence="2" type="ORF">A2886_00995</name>
</gene>
<dbReference type="AlphaFoldDB" id="A0A1F4UQF8"/>
<accession>A0A1F4UQF8</accession>
<comment type="caution">
    <text evidence="2">The sequence shown here is derived from an EMBL/GenBank/DDBJ whole genome shotgun (WGS) entry which is preliminary data.</text>
</comment>
<protein>
    <recommendedName>
        <fullName evidence="4">DUF2079 domain-containing protein</fullName>
    </recommendedName>
</protein>
<feature type="transmembrane region" description="Helical" evidence="1">
    <location>
        <begin position="94"/>
        <end position="112"/>
    </location>
</feature>
<dbReference type="EMBL" id="MEVA01000016">
    <property type="protein sequence ID" value="OGC47207.1"/>
    <property type="molecule type" value="Genomic_DNA"/>
</dbReference>
<reference evidence="2 3" key="1">
    <citation type="journal article" date="2016" name="Nat. Commun.">
        <title>Thousands of microbial genomes shed light on interconnected biogeochemical processes in an aquifer system.</title>
        <authorList>
            <person name="Anantharaman K."/>
            <person name="Brown C.T."/>
            <person name="Hug L.A."/>
            <person name="Sharon I."/>
            <person name="Castelle C.J."/>
            <person name="Probst A.J."/>
            <person name="Thomas B.C."/>
            <person name="Singh A."/>
            <person name="Wilkins M.J."/>
            <person name="Karaoz U."/>
            <person name="Brodie E.L."/>
            <person name="Williams K.H."/>
            <person name="Hubbard S.S."/>
            <person name="Banfield J.F."/>
        </authorList>
    </citation>
    <scope>NUCLEOTIDE SEQUENCE [LARGE SCALE GENOMIC DNA]</scope>
</reference>
<keyword evidence="1" id="KW-0472">Membrane</keyword>
<feature type="transmembrane region" description="Helical" evidence="1">
    <location>
        <begin position="176"/>
        <end position="205"/>
    </location>
</feature>
<evidence type="ECO:0000313" key="3">
    <source>
        <dbReference type="Proteomes" id="UP000176608"/>
    </source>
</evidence>
<feature type="transmembrane region" description="Helical" evidence="1">
    <location>
        <begin position="363"/>
        <end position="382"/>
    </location>
</feature>
<feature type="transmembrane region" description="Helical" evidence="1">
    <location>
        <begin position="7"/>
        <end position="27"/>
    </location>
</feature>
<dbReference type="STRING" id="1802617.A2886_00995"/>
<sequence>MLKNWPFLFLIAYSLGVFILAAKINLFRYNNFDLGKFDLGNMTQMIWNTTQGRFMYLTDYFGTNLPRWGMSHVDPIILLALPFFLIFKSPLTLIFFQLVIVTFSSLLIYAIAELEMKNKVLALLMGLAYLLYPAMGFVLAWTAFHGVTLAIPFFLGAFYLFEKMHHEQNFSKKRMFWFWILLVITMSGKEELPLFIFMLGLFILFFRNGVFKDIKSFISTKIAKLGLQMMVVSLLWFVLAFFVIIPTYSSARIAGYERFAQDLGIKADTDQDVGDENYFLRRYEELGNSYTEIATSLITNPSKAARVLFNGDKPENMRMTFDPLLYAPLLYPPLFVIAIPELVINYAITGGNVGTSEIFNHRISMIIPILFLASLYGINYVASLISSYSKLKRVYIAGVLCVVLVVSNLVLSYSYGNPIYLWFNQAVEKRLNRLAFARTIFEDSKEVLERDLEIGERFRLAEFERRDRECARAVIDFVPENASISGPDYLGAYLSMRETYAIFPALYNSADYVIVDVFSLKVVELLDLEQDVINKVVGNVLKDENYRLHTACGNLFIFERVGLHDKSDALPIQESFVFDEKVNLEIFEGLYVVDYSIPSEIVRGQTYNTQFTFIRKVDKPLDDYVVFTTFVNAETGEVYQLPNLPSFALSEPKTWSTGRYFAEINEVRFPEFVEPGTYKAFVGISNDIRTRSIYLGNVEVK</sequence>
<dbReference type="Pfam" id="PF09852">
    <property type="entry name" value="DUF2079"/>
    <property type="match status" value="1"/>
</dbReference>
<feature type="transmembrane region" description="Helical" evidence="1">
    <location>
        <begin position="394"/>
        <end position="415"/>
    </location>
</feature>
<dbReference type="Proteomes" id="UP000176608">
    <property type="component" value="Unassembled WGS sequence"/>
</dbReference>
<keyword evidence="1" id="KW-0812">Transmembrane</keyword>
<organism evidence="2 3">
    <name type="scientific">candidate division WWE3 bacterium RIFCSPHIGHO2_01_FULL_42_13</name>
    <dbReference type="NCBI Taxonomy" id="1802617"/>
    <lineage>
        <taxon>Bacteria</taxon>
        <taxon>Katanobacteria</taxon>
    </lineage>
</organism>
<keyword evidence="1" id="KW-1133">Transmembrane helix</keyword>
<evidence type="ECO:0000256" key="1">
    <source>
        <dbReference type="SAM" id="Phobius"/>
    </source>
</evidence>
<proteinExistence type="predicted"/>
<dbReference type="InterPro" id="IPR018650">
    <property type="entry name" value="STSV1_Orf64"/>
</dbReference>
<feature type="transmembrane region" description="Helical" evidence="1">
    <location>
        <begin position="132"/>
        <end position="155"/>
    </location>
</feature>
<feature type="transmembrane region" description="Helical" evidence="1">
    <location>
        <begin position="68"/>
        <end position="87"/>
    </location>
</feature>
<evidence type="ECO:0000313" key="2">
    <source>
        <dbReference type="EMBL" id="OGC47207.1"/>
    </source>
</evidence>
<feature type="transmembrane region" description="Helical" evidence="1">
    <location>
        <begin position="225"/>
        <end position="248"/>
    </location>
</feature>
<feature type="transmembrane region" description="Helical" evidence="1">
    <location>
        <begin position="324"/>
        <end position="348"/>
    </location>
</feature>